<comment type="caution">
    <text evidence="1">The sequence shown here is derived from an EMBL/GenBank/DDBJ whole genome shotgun (WGS) entry which is preliminary data.</text>
</comment>
<organism evidence="1 2">
    <name type="scientific">Mucilaginibacter terrenus</name>
    <dbReference type="NCBI Taxonomy" id="2482727"/>
    <lineage>
        <taxon>Bacteria</taxon>
        <taxon>Pseudomonadati</taxon>
        <taxon>Bacteroidota</taxon>
        <taxon>Sphingobacteriia</taxon>
        <taxon>Sphingobacteriales</taxon>
        <taxon>Sphingobacteriaceae</taxon>
        <taxon>Mucilaginibacter</taxon>
    </lineage>
</organism>
<dbReference type="OrthoDB" id="7520791at2"/>
<evidence type="ECO:0000313" key="2">
    <source>
        <dbReference type="Proteomes" id="UP000260823"/>
    </source>
</evidence>
<evidence type="ECO:0000313" key="1">
    <source>
        <dbReference type="EMBL" id="RFZ84102.1"/>
    </source>
</evidence>
<sequence>MKGISPWATVASNIFSDTNLTFTDTRAYGETEFSIYCSTDSLWCIATWPKGGKIAFRMAYAPDGGIELRDSKVDGSTVTYHLNSLIGSYKVTVSFPNLATGGVLHYQTKLTPKTDLLIPYWPRDIVIPGKDGKPENTAGKIHMSQEGTRSGMVFFSMTRPKAGSVLYLQNLTALADYCQQTETSAGNVVGGNWPELGFALPPSTDKPLAEGKEVILSDAFIAFNPDVPDGEPTMVRLFLDTLALVYLQLPKPGTEYHNWPEILDLGLRDLLHSPGCWSQADGHHYFNAYVSDYTTPPEIMVQLAVLLPLTDYVEWSGKTLDAIKIIKDGLPAFYDDKLKTIMRWLPANVDQLEGEEEQKKPLVMDSWYLHHPLLNLSRLALTGDKEAERLFMGSIDYAIKVAHHFKYQWPVFYKMDTLEVLKPETEPGKGGEKDVPGLYCHVMLQAYELTKDKKYLREAETAAKKLQGLGFELFYQANNTSFGAGALLRLYKITKDKTYLDISYLCIANVLRNVQLWDCNYGNGKFFSSFFAMFPLQNAPYTAVYEEQEVFCALHDFLRHAEDVEELLPSIRLLLAEYIRYLVSRAVYYYPPMLPKEVLADKPKIGELTPHLWIALEDMQDGWEKCGQVGQEVYGAGNAFGILPRHYMRVKDEDFMICVDYPTSGFSPVKKNPVSFTVLGDKRLTCRLMIIKGEKKLPKLSVAIKGKKHVFEGKPTKDGNIEYQIPGNTSLKISW</sequence>
<accession>A0A3E2NSV7</accession>
<reference evidence="1 2" key="1">
    <citation type="submission" date="2018-08" db="EMBL/GenBank/DDBJ databases">
        <title>Mucilaginibacter terrae sp. nov., isolated from manganese diggings.</title>
        <authorList>
            <person name="Huang Y."/>
            <person name="Zhou Z."/>
        </authorList>
    </citation>
    <scope>NUCLEOTIDE SEQUENCE [LARGE SCALE GENOMIC DNA]</scope>
    <source>
        <strain evidence="1 2">ZH6</strain>
    </source>
</reference>
<dbReference type="RefSeq" id="WP_117380992.1">
    <property type="nucleotide sequence ID" value="NZ_QWDE01000001.1"/>
</dbReference>
<dbReference type="Proteomes" id="UP000260823">
    <property type="component" value="Unassembled WGS sequence"/>
</dbReference>
<keyword evidence="2" id="KW-1185">Reference proteome</keyword>
<proteinExistence type="predicted"/>
<dbReference type="GO" id="GO:0005975">
    <property type="term" value="P:carbohydrate metabolic process"/>
    <property type="evidence" value="ECO:0007669"/>
    <property type="project" value="InterPro"/>
</dbReference>
<dbReference type="SUPFAM" id="SSF48208">
    <property type="entry name" value="Six-hairpin glycosidases"/>
    <property type="match status" value="1"/>
</dbReference>
<dbReference type="EMBL" id="QWDE01000001">
    <property type="protein sequence ID" value="RFZ84102.1"/>
    <property type="molecule type" value="Genomic_DNA"/>
</dbReference>
<protein>
    <submittedName>
        <fullName evidence="1">Uncharacterized protein</fullName>
    </submittedName>
</protein>
<dbReference type="AlphaFoldDB" id="A0A3E2NSV7"/>
<name>A0A3E2NSV7_9SPHI</name>
<dbReference type="InterPro" id="IPR008928">
    <property type="entry name" value="6-hairpin_glycosidase_sf"/>
</dbReference>
<gene>
    <name evidence="1" type="ORF">DYU05_00230</name>
</gene>